<sequence length="531" mass="59618">MPPKRDEAKKRYASQGDGFSRAFRDRLGKWAARHNARQPDDPKIPVEDGPELMHFIGTLLTYDTLAESSLGETQVGKNWKLWKETYPEAAEVMLRFVQQLRTDDGRSFTLNGYEQKRTGRLHLTVSKNDGTANKDDGNDADTEAPAAKRKKSKKATTVKPGDAQVADPENAQPQEEPAPAAKRKKSKKATTVKLGDAQVADPENTQPQEEPASLISAEPASTTGKRKAAPKTKAQAKKPRISSAVLPKETKNAANLTQSNPKSVGRQEKPSQQGSKGPRDSESEASEMTEEHSDVSETDGSEDDSSDTEEEWYAEPETPNLKPRAPEPDKECISHMKLDAEEDPEDKDWSPDTIDPIFKEHNTMSDMEHEDGATVWDSEGELSTNSDEEDALLDAITERIQISPHVKEQALIITKYLGFPARRGRNFGDHETFYGRIQDSSFQLKLDEWGKRYFGHQLWYCEVPKAGEKGTFILAESEYDERDWPPLIKKMDEFPVNLLPLAFDDNTIIYTQKQPKMDEGSKDWKQSQVKV</sequence>
<evidence type="ECO:0000256" key="1">
    <source>
        <dbReference type="SAM" id="MobiDB-lite"/>
    </source>
</evidence>
<proteinExistence type="predicted"/>
<evidence type="ECO:0000313" key="2">
    <source>
        <dbReference type="EMBL" id="KAK4031687.1"/>
    </source>
</evidence>
<feature type="region of interest" description="Disordered" evidence="1">
    <location>
        <begin position="1"/>
        <end position="20"/>
    </location>
</feature>
<name>A0AAN6P6G7_9PEZI</name>
<feature type="compositionally biased region" description="Acidic residues" evidence="1">
    <location>
        <begin position="296"/>
        <end position="314"/>
    </location>
</feature>
<dbReference type="EMBL" id="MU854726">
    <property type="protein sequence ID" value="KAK4031687.1"/>
    <property type="molecule type" value="Genomic_DNA"/>
</dbReference>
<feature type="compositionally biased region" description="Basic and acidic residues" evidence="1">
    <location>
        <begin position="1"/>
        <end position="10"/>
    </location>
</feature>
<feature type="region of interest" description="Disordered" evidence="1">
    <location>
        <begin position="119"/>
        <end position="329"/>
    </location>
</feature>
<feature type="compositionally biased region" description="Basic residues" evidence="1">
    <location>
        <begin position="181"/>
        <end position="190"/>
    </location>
</feature>
<reference evidence="3" key="1">
    <citation type="journal article" date="2023" name="Mol. Phylogenet. Evol.">
        <title>Genome-scale phylogeny and comparative genomics of the fungal order Sordariales.</title>
        <authorList>
            <person name="Hensen N."/>
            <person name="Bonometti L."/>
            <person name="Westerberg I."/>
            <person name="Brannstrom I.O."/>
            <person name="Guillou S."/>
            <person name="Cros-Aarteil S."/>
            <person name="Calhoun S."/>
            <person name="Haridas S."/>
            <person name="Kuo A."/>
            <person name="Mondo S."/>
            <person name="Pangilinan J."/>
            <person name="Riley R."/>
            <person name="LaButti K."/>
            <person name="Andreopoulos B."/>
            <person name="Lipzen A."/>
            <person name="Chen C."/>
            <person name="Yan M."/>
            <person name="Daum C."/>
            <person name="Ng V."/>
            <person name="Clum A."/>
            <person name="Steindorff A."/>
            <person name="Ohm R.A."/>
            <person name="Martin F."/>
            <person name="Silar P."/>
            <person name="Natvig D.O."/>
            <person name="Lalanne C."/>
            <person name="Gautier V."/>
            <person name="Ament-Velasquez S.L."/>
            <person name="Kruys A."/>
            <person name="Hutchinson M.I."/>
            <person name="Powell A.J."/>
            <person name="Barry K."/>
            <person name="Miller A.N."/>
            <person name="Grigoriev I.V."/>
            <person name="Debuchy R."/>
            <person name="Gladieux P."/>
            <person name="Hiltunen Thoren M."/>
            <person name="Johannesson H."/>
        </authorList>
    </citation>
    <scope>NUCLEOTIDE SEQUENCE [LARGE SCALE GENOMIC DNA]</scope>
    <source>
        <strain evidence="3">CBS 284.82</strain>
    </source>
</reference>
<protein>
    <submittedName>
        <fullName evidence="2">Uncharacterized protein</fullName>
    </submittedName>
</protein>
<feature type="compositionally biased region" description="Basic residues" evidence="1">
    <location>
        <begin position="147"/>
        <end position="156"/>
    </location>
</feature>
<organism evidence="2 3">
    <name type="scientific">Parachaetomium inaequale</name>
    <dbReference type="NCBI Taxonomy" id="2588326"/>
    <lineage>
        <taxon>Eukaryota</taxon>
        <taxon>Fungi</taxon>
        <taxon>Dikarya</taxon>
        <taxon>Ascomycota</taxon>
        <taxon>Pezizomycotina</taxon>
        <taxon>Sordariomycetes</taxon>
        <taxon>Sordariomycetidae</taxon>
        <taxon>Sordariales</taxon>
        <taxon>Chaetomiaceae</taxon>
        <taxon>Parachaetomium</taxon>
    </lineage>
</organism>
<comment type="caution">
    <text evidence="2">The sequence shown here is derived from an EMBL/GenBank/DDBJ whole genome shotgun (WGS) entry which is preliminary data.</text>
</comment>
<gene>
    <name evidence="2" type="ORF">C8A01DRAFT_41865</name>
</gene>
<evidence type="ECO:0000313" key="3">
    <source>
        <dbReference type="Proteomes" id="UP001303115"/>
    </source>
</evidence>
<feature type="compositionally biased region" description="Low complexity" evidence="1">
    <location>
        <begin position="168"/>
        <end position="180"/>
    </location>
</feature>
<dbReference type="AlphaFoldDB" id="A0AAN6P6G7"/>
<feature type="compositionally biased region" description="Polar residues" evidence="1">
    <location>
        <begin position="252"/>
        <end position="262"/>
    </location>
</feature>
<keyword evidence="3" id="KW-1185">Reference proteome</keyword>
<dbReference type="Proteomes" id="UP001303115">
    <property type="component" value="Unassembled WGS sequence"/>
</dbReference>
<feature type="compositionally biased region" description="Basic residues" evidence="1">
    <location>
        <begin position="224"/>
        <end position="240"/>
    </location>
</feature>
<accession>A0AAN6P6G7</accession>